<gene>
    <name evidence="1" type="ORF">Godav_013971</name>
</gene>
<organism evidence="1 2">
    <name type="scientific">Gossypium davidsonii</name>
    <name type="common">Davidson's cotton</name>
    <name type="synonym">Gossypium klotzschianum subsp. davidsonii</name>
    <dbReference type="NCBI Taxonomy" id="34287"/>
    <lineage>
        <taxon>Eukaryota</taxon>
        <taxon>Viridiplantae</taxon>
        <taxon>Streptophyta</taxon>
        <taxon>Embryophyta</taxon>
        <taxon>Tracheophyta</taxon>
        <taxon>Spermatophyta</taxon>
        <taxon>Magnoliopsida</taxon>
        <taxon>eudicotyledons</taxon>
        <taxon>Gunneridae</taxon>
        <taxon>Pentapetalae</taxon>
        <taxon>rosids</taxon>
        <taxon>malvids</taxon>
        <taxon>Malvales</taxon>
        <taxon>Malvaceae</taxon>
        <taxon>Malvoideae</taxon>
        <taxon>Gossypium</taxon>
    </lineage>
</organism>
<comment type="caution">
    <text evidence="1">The sequence shown here is derived from an EMBL/GenBank/DDBJ whole genome shotgun (WGS) entry which is preliminary data.</text>
</comment>
<sequence length="45" mass="5190">MGNIINYLIEGMGGWKYCPCTSIPTSFNQVIMFPEAKIWIQFVFT</sequence>
<protein>
    <submittedName>
        <fullName evidence="1">Uncharacterized protein</fullName>
    </submittedName>
</protein>
<accession>A0A7J8RJL1</accession>
<dbReference type="AlphaFoldDB" id="A0A7J8RJL1"/>
<keyword evidence="2" id="KW-1185">Reference proteome</keyword>
<proteinExistence type="predicted"/>
<reference evidence="1 2" key="1">
    <citation type="journal article" date="2019" name="Genome Biol. Evol.">
        <title>Insights into the evolution of the New World diploid cottons (Gossypium, subgenus Houzingenia) based on genome sequencing.</title>
        <authorList>
            <person name="Grover C.E."/>
            <person name="Arick M.A. 2nd"/>
            <person name="Thrash A."/>
            <person name="Conover J.L."/>
            <person name="Sanders W.S."/>
            <person name="Peterson D.G."/>
            <person name="Frelichowski J.E."/>
            <person name="Scheffler J.A."/>
            <person name="Scheffler B.E."/>
            <person name="Wendel J.F."/>
        </authorList>
    </citation>
    <scope>NUCLEOTIDE SEQUENCE [LARGE SCALE GENOMIC DNA]</scope>
    <source>
        <strain evidence="1">27</strain>
        <tissue evidence="1">Leaf</tissue>
    </source>
</reference>
<evidence type="ECO:0000313" key="1">
    <source>
        <dbReference type="EMBL" id="MBA0613566.1"/>
    </source>
</evidence>
<dbReference type="Proteomes" id="UP000593561">
    <property type="component" value="Unassembled WGS sequence"/>
</dbReference>
<name>A0A7J8RJL1_GOSDV</name>
<evidence type="ECO:0000313" key="2">
    <source>
        <dbReference type="Proteomes" id="UP000593561"/>
    </source>
</evidence>
<dbReference type="EMBL" id="JABFAC010000005">
    <property type="protein sequence ID" value="MBA0613566.1"/>
    <property type="molecule type" value="Genomic_DNA"/>
</dbReference>